<dbReference type="OrthoDB" id="7019385at2"/>
<dbReference type="Proteomes" id="UP000030949">
    <property type="component" value="Unassembled WGS sequence"/>
</dbReference>
<name>A0A0B1Z6L8_9PSED</name>
<comment type="caution">
    <text evidence="2">The sequence shown here is derived from an EMBL/GenBank/DDBJ whole genome shotgun (WGS) entry which is preliminary data.</text>
</comment>
<evidence type="ECO:0000313" key="2">
    <source>
        <dbReference type="EMBL" id="KHK66709.1"/>
    </source>
</evidence>
<reference evidence="3" key="1">
    <citation type="submission" date="2015-03" db="EMBL/GenBank/DDBJ databases">
        <title>Pseudomonas frederiksbergensis hydrocarbon degrader.</title>
        <authorList>
            <person name="Brown L.M."/>
            <person name="Ruiz O.N."/>
            <person name="Mueller S."/>
            <person name="Gunasekera T.S."/>
        </authorList>
    </citation>
    <scope>NUCLEOTIDE SEQUENCE [LARGE SCALE GENOMIC DNA]</scope>
    <source>
        <strain evidence="3">SI8</strain>
    </source>
</reference>
<evidence type="ECO:0000256" key="1">
    <source>
        <dbReference type="SAM" id="MobiDB-lite"/>
    </source>
</evidence>
<protein>
    <submittedName>
        <fullName evidence="2">Uncharacterized protein</fullName>
    </submittedName>
</protein>
<dbReference type="AlphaFoldDB" id="A0A0B1Z6L8"/>
<proteinExistence type="predicted"/>
<sequence>MRRALFGSIESAVPERVASQPESVPSVIFSRPGAPTDKKKATKPFRPRIKVTLHVSNEYEGRMFELIHEADTLSTLLAEQQAIKAARKKYRYVEVVSGTPM</sequence>
<organism evidence="2 3">
    <name type="scientific">Pseudomonas frederiksbergensis</name>
    <dbReference type="NCBI Taxonomy" id="104087"/>
    <lineage>
        <taxon>Bacteria</taxon>
        <taxon>Pseudomonadati</taxon>
        <taxon>Pseudomonadota</taxon>
        <taxon>Gammaproteobacteria</taxon>
        <taxon>Pseudomonadales</taxon>
        <taxon>Pseudomonadaceae</taxon>
        <taxon>Pseudomonas</taxon>
    </lineage>
</organism>
<dbReference type="RefSeq" id="WP_025214509.1">
    <property type="nucleotide sequence ID" value="NZ_JQGJ02000002.1"/>
</dbReference>
<gene>
    <name evidence="2" type="ORF">JZ00_02385</name>
</gene>
<dbReference type="EMBL" id="JQGJ01000001">
    <property type="protein sequence ID" value="KHK66709.1"/>
    <property type="molecule type" value="Genomic_DNA"/>
</dbReference>
<accession>A0A0B1Z6L8</accession>
<evidence type="ECO:0000313" key="3">
    <source>
        <dbReference type="Proteomes" id="UP000030949"/>
    </source>
</evidence>
<feature type="region of interest" description="Disordered" evidence="1">
    <location>
        <begin position="21"/>
        <end position="42"/>
    </location>
</feature>